<evidence type="ECO:0000313" key="6">
    <source>
        <dbReference type="Proteomes" id="UP000281391"/>
    </source>
</evidence>
<dbReference type="GO" id="GO:0030170">
    <property type="term" value="F:pyridoxal phosphate binding"/>
    <property type="evidence" value="ECO:0007669"/>
    <property type="project" value="InterPro"/>
</dbReference>
<dbReference type="KEGG" id="sof:NCTC11214_00706"/>
<dbReference type="Gene3D" id="3.90.1150.10">
    <property type="entry name" value="Aspartate Aminotransferase, domain 1"/>
    <property type="match status" value="1"/>
</dbReference>
<reference evidence="5 6" key="1">
    <citation type="submission" date="2018-12" db="EMBL/GenBank/DDBJ databases">
        <authorList>
            <consortium name="Pathogen Informatics"/>
        </authorList>
    </citation>
    <scope>NUCLEOTIDE SEQUENCE [LARGE SCALE GENOMIC DNA]</scope>
    <source>
        <strain evidence="5 6">NCTC11214</strain>
    </source>
</reference>
<gene>
    <name evidence="5" type="primary">mdeA_1</name>
    <name evidence="5" type="ORF">NCTC11214_00706</name>
</gene>
<dbReference type="InterPro" id="IPR000277">
    <property type="entry name" value="Cys/Met-Metab_PyrdxlP-dep_enz"/>
</dbReference>
<dbReference type="SUPFAM" id="SSF53383">
    <property type="entry name" value="PLP-dependent transferases"/>
    <property type="match status" value="1"/>
</dbReference>
<dbReference type="InterPro" id="IPR044639">
    <property type="entry name" value="CGS1/2"/>
</dbReference>
<accession>A0A3S4EP65</accession>
<dbReference type="GO" id="GO:0003962">
    <property type="term" value="F:cystathionine gamma-synthase activity"/>
    <property type="evidence" value="ECO:0007669"/>
    <property type="project" value="InterPro"/>
</dbReference>
<evidence type="ECO:0000256" key="4">
    <source>
        <dbReference type="SAM" id="MobiDB-lite"/>
    </source>
</evidence>
<dbReference type="Proteomes" id="UP000281391">
    <property type="component" value="Chromosome"/>
</dbReference>
<dbReference type="AlphaFoldDB" id="A0A3S4EP65"/>
<keyword evidence="2 3" id="KW-0663">Pyridoxal phosphate</keyword>
<keyword evidence="5" id="KW-0456">Lyase</keyword>
<dbReference type="GO" id="GO:0018826">
    <property type="term" value="F:methionine gamma-lyase activity"/>
    <property type="evidence" value="ECO:0007669"/>
    <property type="project" value="UniProtKB-EC"/>
</dbReference>
<comment type="similarity">
    <text evidence="3">Belongs to the trans-sulfuration enzymes family.</text>
</comment>
<dbReference type="InterPro" id="IPR015422">
    <property type="entry name" value="PyrdxlP-dep_Trfase_small"/>
</dbReference>
<evidence type="ECO:0000256" key="1">
    <source>
        <dbReference type="ARBA" id="ARBA00001933"/>
    </source>
</evidence>
<dbReference type="InterPro" id="IPR015424">
    <property type="entry name" value="PyrdxlP-dep_Trfase"/>
</dbReference>
<comment type="cofactor">
    <cofactor evidence="1 3">
        <name>pyridoxal 5'-phosphate</name>
        <dbReference type="ChEBI" id="CHEBI:597326"/>
    </cofactor>
</comment>
<proteinExistence type="inferred from homology"/>
<dbReference type="PANTHER" id="PTHR43379:SF1">
    <property type="entry name" value="CYSTATHIONINE GAMMA-SYNTHASE 1, CHLOROPLASTIC-RELATED"/>
    <property type="match status" value="1"/>
</dbReference>
<dbReference type="GO" id="GO:0009086">
    <property type="term" value="P:methionine biosynthetic process"/>
    <property type="evidence" value="ECO:0007669"/>
    <property type="project" value="InterPro"/>
</dbReference>
<sequence length="127" mass="14003">MRCCRRKMRRCCYVAWKTLPLRMQRHCDTAQRLAEMLARHPAVAQVYYPGLDTFPQYALAQRQMARPGGMIACELKGGMAAGIAFLNALQLILRAVSLGGLRNAGAAPGEHDSLGLQRARAPTSPHQ</sequence>
<dbReference type="EC" id="4.4.1.11" evidence="5"/>
<protein>
    <submittedName>
        <fullName evidence="5">Methionine gamma-lyase</fullName>
        <ecNumber evidence="5">4.4.1.11</ecNumber>
    </submittedName>
</protein>
<dbReference type="PANTHER" id="PTHR43379">
    <property type="entry name" value="CYSTATHIONINE GAMMA-SYNTHASE"/>
    <property type="match status" value="1"/>
</dbReference>
<dbReference type="EMBL" id="LR134117">
    <property type="protein sequence ID" value="VDZ52427.1"/>
    <property type="molecule type" value="Genomic_DNA"/>
</dbReference>
<evidence type="ECO:0000313" key="5">
    <source>
        <dbReference type="EMBL" id="VDZ52427.1"/>
    </source>
</evidence>
<name>A0A3S4EP65_SEROD</name>
<organism evidence="5 6">
    <name type="scientific">Serratia odorifera</name>
    <dbReference type="NCBI Taxonomy" id="618"/>
    <lineage>
        <taxon>Bacteria</taxon>
        <taxon>Pseudomonadati</taxon>
        <taxon>Pseudomonadota</taxon>
        <taxon>Gammaproteobacteria</taxon>
        <taxon>Enterobacterales</taxon>
        <taxon>Yersiniaceae</taxon>
        <taxon>Serratia</taxon>
    </lineage>
</organism>
<feature type="region of interest" description="Disordered" evidence="4">
    <location>
        <begin position="108"/>
        <end position="127"/>
    </location>
</feature>
<evidence type="ECO:0000256" key="2">
    <source>
        <dbReference type="ARBA" id="ARBA00022898"/>
    </source>
</evidence>
<dbReference type="Pfam" id="PF01053">
    <property type="entry name" value="Cys_Met_Meta_PP"/>
    <property type="match status" value="1"/>
</dbReference>
<evidence type="ECO:0000256" key="3">
    <source>
        <dbReference type="RuleBase" id="RU362118"/>
    </source>
</evidence>
<dbReference type="GO" id="GO:0019346">
    <property type="term" value="P:transsulfuration"/>
    <property type="evidence" value="ECO:0007669"/>
    <property type="project" value="InterPro"/>
</dbReference>